<keyword evidence="4" id="KW-1185">Reference proteome</keyword>
<dbReference type="Gene3D" id="3.20.20.370">
    <property type="entry name" value="Glycoside hydrolase/deacetylase"/>
    <property type="match status" value="1"/>
</dbReference>
<dbReference type="EMBL" id="JACJQH010000009">
    <property type="protein sequence ID" value="MBD2195356.1"/>
    <property type="molecule type" value="Genomic_DNA"/>
</dbReference>
<evidence type="ECO:0000313" key="3">
    <source>
        <dbReference type="EMBL" id="MBD2195356.1"/>
    </source>
</evidence>
<dbReference type="Proteomes" id="UP000658514">
    <property type="component" value="Unassembled WGS sequence"/>
</dbReference>
<dbReference type="Gene3D" id="2.150.10.10">
    <property type="entry name" value="Serralysin-like metalloprotease, C-terminal"/>
    <property type="match status" value="2"/>
</dbReference>
<evidence type="ECO:0000256" key="2">
    <source>
        <dbReference type="ARBA" id="ARBA00022525"/>
    </source>
</evidence>
<name>A0ABR8A8I5_9CYAN</name>
<dbReference type="SUPFAM" id="SSF88713">
    <property type="entry name" value="Glycoside hydrolase/deacetylase"/>
    <property type="match status" value="1"/>
</dbReference>
<evidence type="ECO:0000256" key="1">
    <source>
        <dbReference type="ARBA" id="ARBA00004613"/>
    </source>
</evidence>
<dbReference type="InterPro" id="IPR001343">
    <property type="entry name" value="Hemolysn_Ca-bd"/>
</dbReference>
<accession>A0ABR8A8I5</accession>
<reference evidence="3 4" key="1">
    <citation type="journal article" date="2020" name="ISME J.">
        <title>Comparative genomics reveals insights into cyanobacterial evolution and habitat adaptation.</title>
        <authorList>
            <person name="Chen M.Y."/>
            <person name="Teng W.K."/>
            <person name="Zhao L."/>
            <person name="Hu C.X."/>
            <person name="Zhou Y.K."/>
            <person name="Han B.P."/>
            <person name="Song L.R."/>
            <person name="Shu W.S."/>
        </authorList>
    </citation>
    <scope>NUCLEOTIDE SEQUENCE [LARGE SCALE GENOMIC DNA]</scope>
    <source>
        <strain evidence="3 4">FACHB-288</strain>
    </source>
</reference>
<dbReference type="Pfam" id="PF00353">
    <property type="entry name" value="HemolysinCabind"/>
    <property type="match status" value="1"/>
</dbReference>
<dbReference type="InterPro" id="IPR018511">
    <property type="entry name" value="Hemolysin-typ_Ca-bd_CS"/>
</dbReference>
<dbReference type="PANTHER" id="PTHR38340">
    <property type="entry name" value="S-LAYER PROTEIN"/>
    <property type="match status" value="1"/>
</dbReference>
<organism evidence="3 4">
    <name type="scientific">Calothrix parietina FACHB-288</name>
    <dbReference type="NCBI Taxonomy" id="2692896"/>
    <lineage>
        <taxon>Bacteria</taxon>
        <taxon>Bacillati</taxon>
        <taxon>Cyanobacteriota</taxon>
        <taxon>Cyanophyceae</taxon>
        <taxon>Nostocales</taxon>
        <taxon>Calotrichaceae</taxon>
        <taxon>Calothrix</taxon>
    </lineage>
</organism>
<dbReference type="SUPFAM" id="SSF51120">
    <property type="entry name" value="beta-Roll"/>
    <property type="match status" value="1"/>
</dbReference>
<comment type="subcellular location">
    <subcellularLocation>
        <location evidence="1">Secreted</location>
    </subcellularLocation>
</comment>
<dbReference type="InterPro" id="IPR050557">
    <property type="entry name" value="RTX_toxin/Mannuronan_C5-epim"/>
</dbReference>
<comment type="caution">
    <text evidence="3">The sequence shown here is derived from an EMBL/GenBank/DDBJ whole genome shotgun (WGS) entry which is preliminary data.</text>
</comment>
<protein>
    <submittedName>
        <fullName evidence="3">Polysaccharide deacetylase</fullName>
    </submittedName>
</protein>
<dbReference type="PANTHER" id="PTHR38340:SF1">
    <property type="entry name" value="S-LAYER PROTEIN"/>
    <property type="match status" value="1"/>
</dbReference>
<evidence type="ECO:0000313" key="4">
    <source>
        <dbReference type="Proteomes" id="UP000658514"/>
    </source>
</evidence>
<dbReference type="RefSeq" id="WP_190539453.1">
    <property type="nucleotide sequence ID" value="NZ_CAWPNO010000128.1"/>
</dbReference>
<dbReference type="PROSITE" id="PS00330">
    <property type="entry name" value="HEMOLYSIN_CALCIUM"/>
    <property type="match status" value="1"/>
</dbReference>
<keyword evidence="2" id="KW-0964">Secreted</keyword>
<dbReference type="InterPro" id="IPR011049">
    <property type="entry name" value="Serralysin-like_metalloprot_C"/>
</dbReference>
<gene>
    <name evidence="3" type="ORF">H6G24_07600</name>
</gene>
<proteinExistence type="predicted"/>
<sequence>MSNDLQLIKLEELLKRAIGNISEFFTSADYSQKMNLAFGKDWNPAKAQKVIKDIINYSSLPSIKIVEASAINGGKGAFGSFNNTIYLSKALLNDSTESVDVLIEELGHYIDSQINSQDAQGDEGEIFSAVVQGKELTPTQLAALKSQNDTTSVLIDGEVRTLELATTYGNITLDGNLSDWTAKDRLDFLPGTGVQGFEIYGKYTGDAYVFALKADNLAIGANTTLWLNTDRNSTTGYQIFGTSGGAEYNVNFAADGLPYLYTGAAGENSIRPLDYGFSSDQKIVEFAVPGSNLGTSVPQAIDILGDINNTAFIPGDYATQKYTVYGGQNLPTRTDLSKKVGIVFSATTAKQFFSETAYHQLFLSMQSQAMQAGIPFDILTEDDLTDINKVVNYDSLIFPYFANVPLAKLDAIQETLTKAVYQYNIGLITAGNFLTNDENGNALPGNSYTRMEQLLNLKRTGGSTTPVNGVLNAEITTHPVMQGYNPDEVIRNYNNITYDTYGDVDPNDNKTPIVLADFLVNGQKDNAVLATQTGGRNVHFSTPGFMADNNLLWKALQWAVLDEKPKVALNMSRDASIFISRNDMDQSQEADDVNPNGNTPGVYDKLLPILEQWKNDYNFVGSYYINVGNNPANGQFTDWTVSKPYYDRMLALQNEIGTHSYTHPEDTNQSTYKENNASAPVSPTLTNAQYATKLEFEFNQSQLVIEQQLGITVTGAAIPGAPEGIGVSKELQKYLSYVSGGYASVGAGYPNAFGFLFPENKDYVYLAPNMSFDFSLVQFRQLTPQQAEAEWLKEYTGLTNRAAQAIIHFPWHDYGPTVWDTDPTDNSGSPYTQAMFTNFIARAYNDNTEFITAEELSQRIRTFEKSQLTLDYPSANTITATVAGVTDVGAFGLNIDPTQTIKSVNGWYAYDKDTVFLPRNGGKFTINLGTTQDDVTRIIDLPMRAELTSVVGNGTDLEFSFFGEGKVVLDIKNPGALSLVTEGASSTTRNGEIVEMTFNGLAQHTGRVRLVVDAPPTVANPIADVSVLEDAADTVISLSNVFIDIDNAATGITKTVKANSNSGLVNASIANNNLTLDYLPNQFGTATITITGTSNGKTVDDTFTVNVTPVDDAPIVGTPIADVVVNQGSANTVINLGSVFTDIDNDVAAITKSILSNSNNTLVNASIVGNSLTLQYLPNQFGTAQVTVRGTSGGKTVDDTFSVTVNPVGNVINGNSFGNFLIGTFNRDIINGFGGNDTIDPKDGNDVVYGGDGADYVWGSFGDDAIFGDAGNDNLSGGSNNDTLTGGRGYDTLDGDSGIDTLIGVNPNDTLAGVGEIDTFYGDDQADLFILGDRSKAYYNDGNNFTSGTGDYALIEDFSTFEGDRIQLYGSAANYILTGVSFNFSFGSHRSLYLRTSGQDELIGIIEGNNSLSLTSSSFTYVS</sequence>
<dbReference type="InterPro" id="IPR011330">
    <property type="entry name" value="Glyco_hydro/deAcase_b/a-brl"/>
</dbReference>